<protein>
    <recommendedName>
        <fullName evidence="11">Unconventional myosin-XV</fullName>
    </recommendedName>
</protein>
<evidence type="ECO:0000259" key="8">
    <source>
        <dbReference type="PROSITE" id="PS51016"/>
    </source>
</evidence>
<evidence type="ECO:0008006" key="11">
    <source>
        <dbReference type="Google" id="ProtNLM"/>
    </source>
</evidence>
<dbReference type="InterPro" id="IPR041795">
    <property type="entry name" value="MyoXV_FERM_C"/>
</dbReference>
<dbReference type="InterPro" id="IPR051567">
    <property type="entry name" value="Unconventional_Myosin_ATPase"/>
</dbReference>
<keyword evidence="3" id="KW-0963">Cytoplasm</keyword>
<keyword evidence="4" id="KW-0677">Repeat</keyword>
<dbReference type="Pfam" id="PF02174">
    <property type="entry name" value="IRS"/>
    <property type="match status" value="1"/>
</dbReference>
<dbReference type="InterPro" id="IPR019748">
    <property type="entry name" value="FERM_central"/>
</dbReference>
<feature type="domain" description="MyTH4" evidence="8">
    <location>
        <begin position="316"/>
        <end position="471"/>
    </location>
</feature>
<evidence type="ECO:0000256" key="1">
    <source>
        <dbReference type="ARBA" id="ARBA00004496"/>
    </source>
</evidence>
<feature type="compositionally biased region" description="Low complexity" evidence="6">
    <location>
        <begin position="23"/>
        <end position="38"/>
    </location>
</feature>
<evidence type="ECO:0000256" key="2">
    <source>
        <dbReference type="ARBA" id="ARBA00008314"/>
    </source>
</evidence>
<accession>A0AA38HZH3</accession>
<dbReference type="Gene3D" id="2.30.29.30">
    <property type="entry name" value="Pleckstrin-homology domain (PH domain)/Phosphotyrosine-binding domain (PTB)"/>
    <property type="match status" value="1"/>
</dbReference>
<feature type="region of interest" description="Disordered" evidence="6">
    <location>
        <begin position="1"/>
        <end position="57"/>
    </location>
</feature>
<comment type="similarity">
    <text evidence="2">Belongs to the TRAFAC class myosin-kinesin ATPase superfamily. Myosin family.</text>
</comment>
<feature type="compositionally biased region" description="Basic and acidic residues" evidence="6">
    <location>
        <begin position="1"/>
        <end position="11"/>
    </location>
</feature>
<evidence type="ECO:0000313" key="10">
    <source>
        <dbReference type="Proteomes" id="UP001168821"/>
    </source>
</evidence>
<dbReference type="GO" id="GO:0009887">
    <property type="term" value="P:animal organ morphogenesis"/>
    <property type="evidence" value="ECO:0007669"/>
    <property type="project" value="UniProtKB-ARBA"/>
</dbReference>
<dbReference type="SMART" id="SM00139">
    <property type="entry name" value="MyTH4"/>
    <property type="match status" value="1"/>
</dbReference>
<dbReference type="CDD" id="cd13201">
    <property type="entry name" value="FERM_C_MyoXV"/>
    <property type="match status" value="1"/>
</dbReference>
<dbReference type="Proteomes" id="UP001168821">
    <property type="component" value="Unassembled WGS sequence"/>
</dbReference>
<gene>
    <name evidence="9" type="ORF">Zmor_023578</name>
</gene>
<sequence>MNKTKWSEISKYKNPGLSDNFRANSLDSLANSSNPSESLSDDSHDSDSGTETKSKNSFAVKCEVYSQNPCGSIRSWTKSESSNSDCYDFVANEGNGAEKKQDVLSSRMETIPEEAEPKVSVKEILARFENLKDKDGKDCNNNNNHHSKNSTHSNVGGNSGNDNNNNTTTSVIKSIVSKANAAKADVIKAIKAKDNGPVSTSTNVKSTSKELQTKLSPPPRAPPVERVEVSPRKTNNVQEQRLAAASPTEMRTERSERAQSPSSPLPPTGKYSLMQFAMHNFRQTTDLELLKMDSSIKSKEKRKEWTWKQQTDLIKWQGTSIDGPLLRLEDPDLSPLAVECFECILRYCGDLPLTPEMPEVKCVYTVLMHCHKHALLRDEVYCQLMKQTTSNKSESPESCQRAWRLLSIVAAYFACSENLHPFLTEHLSSAASDRRRVCHGTAAVCLANLRKTQRCGGRKNVPSVEEVTAVSAGRSARRQIYRLPGGAERVVNTRCSTVVADVIAELCSLIGVGPEAEQQEFSLYCIVQGDAFTMPLAADEYILDVTTELHKAAQPFYLIFCRSVWYHPLKHDASPLYTEVLFNQVAPDYLEGLLLRLGNPNLPPSMVRDMALIAALLHRAADLNHPPSLKEVKFLLPKPVLGLREPRPPQWLALVQTSWGQAAGLQVSRAKHRVLQVLSNWPLFGSSFFAVKRVSGDMENWQEHILALNRSGVHFLEMTTHETIQHWPFAEVISTRKVRSEDGALFLDMKCGNLLQQRVTRLQTEQAHEISRLVRQYINLEQASGPRN</sequence>
<dbReference type="PANTHER" id="PTHR22692:SF26">
    <property type="entry name" value="SH3 DOMAIN-CONTAINING PROTEIN"/>
    <property type="match status" value="1"/>
</dbReference>
<dbReference type="InterPro" id="IPR000857">
    <property type="entry name" value="MyTH4_dom"/>
</dbReference>
<dbReference type="SUPFAM" id="SSF50729">
    <property type="entry name" value="PH domain-like"/>
    <property type="match status" value="1"/>
</dbReference>
<dbReference type="GO" id="GO:0071944">
    <property type="term" value="C:cell periphery"/>
    <property type="evidence" value="ECO:0007669"/>
    <property type="project" value="UniProtKB-ARBA"/>
</dbReference>
<evidence type="ECO:0000313" key="9">
    <source>
        <dbReference type="EMBL" id="KAJ3645962.1"/>
    </source>
</evidence>
<dbReference type="CDD" id="cd14473">
    <property type="entry name" value="FERM_B-lobe"/>
    <property type="match status" value="1"/>
</dbReference>
<comment type="subcellular location">
    <subcellularLocation>
        <location evidence="1">Cytoplasm</location>
    </subcellularLocation>
</comment>
<evidence type="ECO:0000259" key="7">
    <source>
        <dbReference type="PROSITE" id="PS50057"/>
    </source>
</evidence>
<feature type="compositionally biased region" description="Low complexity" evidence="6">
    <location>
        <begin position="139"/>
        <end position="168"/>
    </location>
</feature>
<dbReference type="Gene3D" id="1.25.40.530">
    <property type="entry name" value="MyTH4 domain"/>
    <property type="match status" value="1"/>
</dbReference>
<comment type="caution">
    <text evidence="9">The sequence shown here is derived from an EMBL/GenBank/DDBJ whole genome shotgun (WGS) entry which is preliminary data.</text>
</comment>
<evidence type="ECO:0000256" key="6">
    <source>
        <dbReference type="SAM" id="MobiDB-lite"/>
    </source>
</evidence>
<dbReference type="InterPro" id="IPR038185">
    <property type="entry name" value="MyTH4_dom_sf"/>
</dbReference>
<dbReference type="GO" id="GO:0030182">
    <property type="term" value="P:neuron differentiation"/>
    <property type="evidence" value="ECO:0007669"/>
    <property type="project" value="UniProtKB-ARBA"/>
</dbReference>
<dbReference type="InterPro" id="IPR000299">
    <property type="entry name" value="FERM_domain"/>
</dbReference>
<dbReference type="InterPro" id="IPR002404">
    <property type="entry name" value="IRS_PTB"/>
</dbReference>
<dbReference type="SMART" id="SM00295">
    <property type="entry name" value="B41"/>
    <property type="match status" value="1"/>
</dbReference>
<dbReference type="InterPro" id="IPR019749">
    <property type="entry name" value="Band_41_domain"/>
</dbReference>
<dbReference type="AlphaFoldDB" id="A0AA38HZH3"/>
<dbReference type="PROSITE" id="PS51016">
    <property type="entry name" value="MYTH4"/>
    <property type="match status" value="1"/>
</dbReference>
<organism evidence="9 10">
    <name type="scientific">Zophobas morio</name>
    <dbReference type="NCBI Taxonomy" id="2755281"/>
    <lineage>
        <taxon>Eukaryota</taxon>
        <taxon>Metazoa</taxon>
        <taxon>Ecdysozoa</taxon>
        <taxon>Arthropoda</taxon>
        <taxon>Hexapoda</taxon>
        <taxon>Insecta</taxon>
        <taxon>Pterygota</taxon>
        <taxon>Neoptera</taxon>
        <taxon>Endopterygota</taxon>
        <taxon>Coleoptera</taxon>
        <taxon>Polyphaga</taxon>
        <taxon>Cucujiformia</taxon>
        <taxon>Tenebrionidae</taxon>
        <taxon>Zophobas</taxon>
    </lineage>
</organism>
<dbReference type="Pfam" id="PF00784">
    <property type="entry name" value="MyTH4"/>
    <property type="match status" value="1"/>
</dbReference>
<feature type="domain" description="FERM" evidence="7">
    <location>
        <begin position="476"/>
        <end position="785"/>
    </location>
</feature>
<dbReference type="InterPro" id="IPR011993">
    <property type="entry name" value="PH-like_dom_sf"/>
</dbReference>
<dbReference type="GO" id="GO:0005856">
    <property type="term" value="C:cytoskeleton"/>
    <property type="evidence" value="ECO:0007669"/>
    <property type="project" value="InterPro"/>
</dbReference>
<dbReference type="GO" id="GO:0003779">
    <property type="term" value="F:actin binding"/>
    <property type="evidence" value="ECO:0007669"/>
    <property type="project" value="UniProtKB-KW"/>
</dbReference>
<keyword evidence="5" id="KW-0009">Actin-binding</keyword>
<feature type="region of interest" description="Disordered" evidence="6">
    <location>
        <begin position="195"/>
        <end position="269"/>
    </location>
</feature>
<keyword evidence="10" id="KW-1185">Reference proteome</keyword>
<dbReference type="PANTHER" id="PTHR22692">
    <property type="entry name" value="MYOSIN VII, XV"/>
    <property type="match status" value="1"/>
</dbReference>
<dbReference type="PROSITE" id="PS50057">
    <property type="entry name" value="FERM_3"/>
    <property type="match status" value="1"/>
</dbReference>
<feature type="compositionally biased region" description="Basic and acidic residues" evidence="6">
    <location>
        <begin position="41"/>
        <end position="54"/>
    </location>
</feature>
<dbReference type="EMBL" id="JALNTZ010000007">
    <property type="protein sequence ID" value="KAJ3645962.1"/>
    <property type="molecule type" value="Genomic_DNA"/>
</dbReference>
<evidence type="ECO:0000256" key="3">
    <source>
        <dbReference type="ARBA" id="ARBA00022490"/>
    </source>
</evidence>
<proteinExistence type="inferred from homology"/>
<name>A0AA38HZH3_9CUCU</name>
<feature type="region of interest" description="Disordered" evidence="6">
    <location>
        <begin position="133"/>
        <end position="168"/>
    </location>
</feature>
<reference evidence="9" key="1">
    <citation type="journal article" date="2023" name="G3 (Bethesda)">
        <title>Whole genome assemblies of Zophobas morio and Tenebrio molitor.</title>
        <authorList>
            <person name="Kaur S."/>
            <person name="Stinson S.A."/>
            <person name="diCenzo G.C."/>
        </authorList>
    </citation>
    <scope>NUCLEOTIDE SEQUENCE</scope>
    <source>
        <strain evidence="9">QUZm001</strain>
    </source>
</reference>
<evidence type="ECO:0000256" key="4">
    <source>
        <dbReference type="ARBA" id="ARBA00022737"/>
    </source>
</evidence>
<evidence type="ECO:0000256" key="5">
    <source>
        <dbReference type="ARBA" id="ARBA00023203"/>
    </source>
</evidence>